<protein>
    <submittedName>
        <fullName evidence="2">DUF4169 family protein</fullName>
    </submittedName>
</protein>
<sequence length="65" mass="7657">MAEIVNLRRFRKQKAREDAEKTAEQNRIGFGRSKAERNLSEAEREKARRHVEGHRLSRDDEPEPA</sequence>
<feature type="compositionally biased region" description="Basic and acidic residues" evidence="1">
    <location>
        <begin position="15"/>
        <end position="24"/>
    </location>
</feature>
<proteinExistence type="predicted"/>
<name>A0A927E7L9_9HYPH</name>
<evidence type="ECO:0000313" key="3">
    <source>
        <dbReference type="Proteomes" id="UP000619295"/>
    </source>
</evidence>
<dbReference type="RefSeq" id="WP_191123969.1">
    <property type="nucleotide sequence ID" value="NZ_JACXWY010000004.1"/>
</dbReference>
<dbReference type="Proteomes" id="UP000619295">
    <property type="component" value="Unassembled WGS sequence"/>
</dbReference>
<dbReference type="AlphaFoldDB" id="A0A927E7L9"/>
<dbReference type="Pfam" id="PF13770">
    <property type="entry name" value="DUF4169"/>
    <property type="match status" value="1"/>
</dbReference>
<organism evidence="2 3">
    <name type="scientific">Bosea spartocytisi</name>
    <dbReference type="NCBI Taxonomy" id="2773451"/>
    <lineage>
        <taxon>Bacteria</taxon>
        <taxon>Pseudomonadati</taxon>
        <taxon>Pseudomonadota</taxon>
        <taxon>Alphaproteobacteria</taxon>
        <taxon>Hyphomicrobiales</taxon>
        <taxon>Boseaceae</taxon>
        <taxon>Bosea</taxon>
    </lineage>
</organism>
<comment type="caution">
    <text evidence="2">The sequence shown here is derived from an EMBL/GenBank/DDBJ whole genome shotgun (WGS) entry which is preliminary data.</text>
</comment>
<evidence type="ECO:0000256" key="1">
    <source>
        <dbReference type="SAM" id="MobiDB-lite"/>
    </source>
</evidence>
<accession>A0A927E7L9</accession>
<keyword evidence="3" id="KW-1185">Reference proteome</keyword>
<gene>
    <name evidence="2" type="ORF">IED13_09045</name>
</gene>
<feature type="compositionally biased region" description="Basic and acidic residues" evidence="1">
    <location>
        <begin position="33"/>
        <end position="46"/>
    </location>
</feature>
<reference evidence="2" key="1">
    <citation type="submission" date="2020-09" db="EMBL/GenBank/DDBJ databases">
        <title>Bosea spartocytisi sp. nov. a root nodule endophyte of Spartocytisus supranubius in the high mountain ecosystem fo the Teide National Park (Canary Islands, Spain).</title>
        <authorList>
            <person name="Pulido-Suarez L."/>
            <person name="Peix A."/>
            <person name="Igual J.M."/>
            <person name="Socas-Perez N."/>
            <person name="Velazquez E."/>
            <person name="Flores-Felix J.D."/>
            <person name="Leon-Barrios M."/>
        </authorList>
    </citation>
    <scope>NUCLEOTIDE SEQUENCE</scope>
    <source>
        <strain evidence="2">SSUT16</strain>
    </source>
</reference>
<feature type="region of interest" description="Disordered" evidence="1">
    <location>
        <begin position="1"/>
        <end position="65"/>
    </location>
</feature>
<dbReference type="InterPro" id="IPR025227">
    <property type="entry name" value="DUF4169"/>
</dbReference>
<evidence type="ECO:0000313" key="2">
    <source>
        <dbReference type="EMBL" id="MBD3845843.1"/>
    </source>
</evidence>
<dbReference type="EMBL" id="JACXWY010000004">
    <property type="protein sequence ID" value="MBD3845843.1"/>
    <property type="molecule type" value="Genomic_DNA"/>
</dbReference>